<name>A0A915JIL0_ROMCU</name>
<dbReference type="Proteomes" id="UP000887565">
    <property type="component" value="Unplaced"/>
</dbReference>
<keyword evidence="1" id="KW-1185">Reference proteome</keyword>
<sequence length="179" mass="20044">MNVLQKKSFNKRKVVGIETYKIVPQKKVDLAKNTLEVYTTVAVRIGGADHGVKFGVGQFFAQTFHHVAQFFRRYVAVFVAVIFAKFLEGQFFGQTDHTIFRRLGTVLLRTLTPCWAKDSTTRAAICWKICIIQIVLGNDRYSGLFKDPIQLAPTTSVLPGGDFKLNTSSELMPNSEPGI</sequence>
<protein>
    <submittedName>
        <fullName evidence="2">Uncharacterized protein</fullName>
    </submittedName>
</protein>
<evidence type="ECO:0000313" key="2">
    <source>
        <dbReference type="WBParaSite" id="nRc.2.0.1.t25980-RA"/>
    </source>
</evidence>
<reference evidence="2" key="1">
    <citation type="submission" date="2022-11" db="UniProtKB">
        <authorList>
            <consortium name="WormBaseParasite"/>
        </authorList>
    </citation>
    <scope>IDENTIFICATION</scope>
</reference>
<organism evidence="1 2">
    <name type="scientific">Romanomermis culicivorax</name>
    <name type="common">Nematode worm</name>
    <dbReference type="NCBI Taxonomy" id="13658"/>
    <lineage>
        <taxon>Eukaryota</taxon>
        <taxon>Metazoa</taxon>
        <taxon>Ecdysozoa</taxon>
        <taxon>Nematoda</taxon>
        <taxon>Enoplea</taxon>
        <taxon>Dorylaimia</taxon>
        <taxon>Mermithida</taxon>
        <taxon>Mermithoidea</taxon>
        <taxon>Mermithidae</taxon>
        <taxon>Romanomermis</taxon>
    </lineage>
</organism>
<evidence type="ECO:0000313" key="1">
    <source>
        <dbReference type="Proteomes" id="UP000887565"/>
    </source>
</evidence>
<proteinExistence type="predicted"/>
<dbReference type="AlphaFoldDB" id="A0A915JIL0"/>
<dbReference type="WBParaSite" id="nRc.2.0.1.t25980-RA">
    <property type="protein sequence ID" value="nRc.2.0.1.t25980-RA"/>
    <property type="gene ID" value="nRc.2.0.1.g25980"/>
</dbReference>
<accession>A0A915JIL0</accession>